<dbReference type="RefSeq" id="WP_276094978.1">
    <property type="nucleotide sequence ID" value="NZ_JARJBC010000014.1"/>
</dbReference>
<comment type="caution">
    <text evidence="1">The sequence shown here is derived from an EMBL/GenBank/DDBJ whole genome shotgun (WGS) entry which is preliminary data.</text>
</comment>
<protein>
    <submittedName>
        <fullName evidence="1">Uncharacterized protein</fullName>
    </submittedName>
</protein>
<keyword evidence="2" id="KW-1185">Reference proteome</keyword>
<dbReference type="Proteomes" id="UP001216579">
    <property type="component" value="Unassembled WGS sequence"/>
</dbReference>
<name>A0ABT5ZPS1_9ACTN</name>
<reference evidence="1 2" key="1">
    <citation type="submission" date="2023-03" db="EMBL/GenBank/DDBJ databases">
        <title>Draft genome sequence of Streptomyces sp. RB6PN23 isolated from peat swamp forest in Thailand.</title>
        <authorList>
            <person name="Klaysubun C."/>
            <person name="Duangmal K."/>
        </authorList>
    </citation>
    <scope>NUCLEOTIDE SEQUENCE [LARGE SCALE GENOMIC DNA]</scope>
    <source>
        <strain evidence="1 2">RB6PN23</strain>
    </source>
</reference>
<evidence type="ECO:0000313" key="2">
    <source>
        <dbReference type="Proteomes" id="UP001216579"/>
    </source>
</evidence>
<proteinExistence type="predicted"/>
<gene>
    <name evidence="1" type="ORF">P3G67_21880</name>
</gene>
<sequence>MELNEYCQAMHYQGAETIDNGNSNPWVCYYGNGAYWTPLNLFAACDWQFSDLVRAGFNVRYVGSGRCWAINAIDYSSPSDMPLGGYCKALGYNTPALDVHNVAGWRCVGYNGVHYAIDLHAACRWLNPTLAAQGYSLVSYFNSYGDVFGIRCLAMKHS</sequence>
<dbReference type="EMBL" id="JARJBC010000014">
    <property type="protein sequence ID" value="MDF3291829.1"/>
    <property type="molecule type" value="Genomic_DNA"/>
</dbReference>
<organism evidence="1 2">
    <name type="scientific">Streptomyces silvisoli</name>
    <dbReference type="NCBI Taxonomy" id="3034235"/>
    <lineage>
        <taxon>Bacteria</taxon>
        <taxon>Bacillati</taxon>
        <taxon>Actinomycetota</taxon>
        <taxon>Actinomycetes</taxon>
        <taxon>Kitasatosporales</taxon>
        <taxon>Streptomycetaceae</taxon>
        <taxon>Streptomyces</taxon>
    </lineage>
</organism>
<accession>A0ABT5ZPS1</accession>
<evidence type="ECO:0000313" key="1">
    <source>
        <dbReference type="EMBL" id="MDF3291829.1"/>
    </source>
</evidence>